<sequence>MEWQERNGNWVLAPSQPIGIIHFLGGAFVATAPHVTYRWLLERLAYQGYLIIATPFINTLDHKNIALYVLNKFENLLQKLDNNTGLDVKYLPIYGMGHSMGCKLHLLIGSLFEVERAGNILISFNNYPLQKAIPFMDQIIPSITDNIKNNWKIDPNLQFEFTPSPEETKDIIKENYTTRRNLLIKFSNDNIDQTLTLQPILTNLFPNMISTLTLQGNHLTPLAQDIEWEVGEVFTPLDAIGQWVKQSFSKDIYSLEKEVSRWLNPAQYSVSTNN</sequence>
<proteinExistence type="predicted"/>
<dbReference type="EMBL" id="JADEWC010000007">
    <property type="protein sequence ID" value="MBE9221986.1"/>
    <property type="molecule type" value="Genomic_DNA"/>
</dbReference>
<organism evidence="1 2">
    <name type="scientific">Cyanobacterium stanieri LEGE 03274</name>
    <dbReference type="NCBI Taxonomy" id="1828756"/>
    <lineage>
        <taxon>Bacteria</taxon>
        <taxon>Bacillati</taxon>
        <taxon>Cyanobacteriota</taxon>
        <taxon>Cyanophyceae</taxon>
        <taxon>Oscillatoriophycideae</taxon>
        <taxon>Chroococcales</taxon>
        <taxon>Geminocystaceae</taxon>
        <taxon>Cyanobacterium</taxon>
    </lineage>
</organism>
<dbReference type="InterPro" id="IPR010765">
    <property type="entry name" value="DUF1350"/>
</dbReference>
<dbReference type="RefSeq" id="WP_193800152.1">
    <property type="nucleotide sequence ID" value="NZ_JADEWC010000007.1"/>
</dbReference>
<gene>
    <name evidence="1" type="ORF">IQ215_04670</name>
</gene>
<comment type="caution">
    <text evidence="1">The sequence shown here is derived from an EMBL/GenBank/DDBJ whole genome shotgun (WGS) entry which is preliminary data.</text>
</comment>
<dbReference type="PANTHER" id="PTHR34127:SF1">
    <property type="entry name" value="OS04G0405600 PROTEIN"/>
    <property type="match status" value="1"/>
</dbReference>
<evidence type="ECO:0000313" key="2">
    <source>
        <dbReference type="Proteomes" id="UP000654604"/>
    </source>
</evidence>
<evidence type="ECO:0000313" key="1">
    <source>
        <dbReference type="EMBL" id="MBE9221986.1"/>
    </source>
</evidence>
<keyword evidence="2" id="KW-1185">Reference proteome</keyword>
<dbReference type="InterPro" id="IPR029058">
    <property type="entry name" value="AB_hydrolase_fold"/>
</dbReference>
<protein>
    <submittedName>
        <fullName evidence="1">DUF1350 family protein</fullName>
    </submittedName>
</protein>
<dbReference type="SUPFAM" id="SSF53474">
    <property type="entry name" value="alpha/beta-Hydrolases"/>
    <property type="match status" value="1"/>
</dbReference>
<dbReference type="PANTHER" id="PTHR34127">
    <property type="entry name" value="OS04G0405600 PROTEIN"/>
    <property type="match status" value="1"/>
</dbReference>
<dbReference type="Pfam" id="PF07082">
    <property type="entry name" value="DUF1350"/>
    <property type="match status" value="1"/>
</dbReference>
<name>A0ABR9V362_9CHRO</name>
<dbReference type="Proteomes" id="UP000654604">
    <property type="component" value="Unassembled WGS sequence"/>
</dbReference>
<accession>A0ABR9V362</accession>
<reference evidence="1 2" key="1">
    <citation type="submission" date="2020-10" db="EMBL/GenBank/DDBJ databases">
        <authorList>
            <person name="Castelo-Branco R."/>
            <person name="Eusebio N."/>
            <person name="Adriana R."/>
            <person name="Vieira A."/>
            <person name="Brugerolle De Fraissinette N."/>
            <person name="Rezende De Castro R."/>
            <person name="Schneider M.P."/>
            <person name="Vasconcelos V."/>
            <person name="Leao P.N."/>
        </authorList>
    </citation>
    <scope>NUCLEOTIDE SEQUENCE [LARGE SCALE GENOMIC DNA]</scope>
    <source>
        <strain evidence="1 2">LEGE 03274</strain>
    </source>
</reference>